<dbReference type="Proteomes" id="UP000816034">
    <property type="component" value="Unassembled WGS sequence"/>
</dbReference>
<dbReference type="GeneID" id="68098070"/>
<sequence length="464" mass="54797">MSNSRTTPMATPPSSLQRSSQEVHHLQGRFFEFVPKEIFKDLILEFIPFIYRVPLIQVCKDFYISIKHKQAESIWKRIRDGNELEMNDIFDLEDCDFKLYKFDRLMFVQSERKDNVLNRYSWFLKIIYLLDVNAEPFMGEDEESMQSLSPWRKLGACEKITRLHISVPFFRMNVSDTLLYRVRADLEQLLYNISRRVEFSLNFELIFCTWITKKNLFSSTSSISDDMNGMSANIRVTNMMRITSNHVYDYQFKENPSRFTLLSNNSYVELPTRKDVEDLDAITRYTTTISISLKMKPSMVPINHFLTHLMLSKKGDIEWHWVKRLCENYLILVNGPIDVNNNTIVSMMLEKIQEKANSTFMKAKTGHSFVHNYLEFYNDTQTIREHLEKLFNLVKNSKRRTEEIYLILNQPHWSLGNSVSGNSNHYNTTHYTTTSSMISQLDSITNTKFKFFNLHLKAMYSKLV</sequence>
<dbReference type="RefSeq" id="XP_044548092.1">
    <property type="nucleotide sequence ID" value="XM_044695385.1"/>
</dbReference>
<protein>
    <submittedName>
        <fullName evidence="1">Uncharacterized protein</fullName>
    </submittedName>
</protein>
<evidence type="ECO:0000313" key="1">
    <source>
        <dbReference type="EMBL" id="KAG2382413.1"/>
    </source>
</evidence>
<reference evidence="1 2" key="1">
    <citation type="journal article" date="2018" name="BMC Genomics">
        <title>The genome of Naegleria lovaniensis, the basis for a comparative approach to unravel pathogenicity factors of the human pathogenic amoeba N. fowleri.</title>
        <authorList>
            <person name="Liechti N."/>
            <person name="Schurch N."/>
            <person name="Bruggmann R."/>
            <person name="Wittwer M."/>
        </authorList>
    </citation>
    <scope>NUCLEOTIDE SEQUENCE [LARGE SCALE GENOMIC DNA]</scope>
    <source>
        <strain evidence="1 2">ATCC 30569</strain>
    </source>
</reference>
<accession>A0AA88KJZ9</accession>
<gene>
    <name evidence="1" type="ORF">C9374_005615</name>
</gene>
<dbReference type="AlphaFoldDB" id="A0AA88KJZ9"/>
<dbReference type="EMBL" id="PYSW02000024">
    <property type="protein sequence ID" value="KAG2382413.1"/>
    <property type="molecule type" value="Genomic_DNA"/>
</dbReference>
<comment type="caution">
    <text evidence="1">The sequence shown here is derived from an EMBL/GenBank/DDBJ whole genome shotgun (WGS) entry which is preliminary data.</text>
</comment>
<name>A0AA88KJZ9_NAELO</name>
<organism evidence="1 2">
    <name type="scientific">Naegleria lovaniensis</name>
    <name type="common">Amoeba</name>
    <dbReference type="NCBI Taxonomy" id="51637"/>
    <lineage>
        <taxon>Eukaryota</taxon>
        <taxon>Discoba</taxon>
        <taxon>Heterolobosea</taxon>
        <taxon>Tetramitia</taxon>
        <taxon>Eutetramitia</taxon>
        <taxon>Vahlkampfiidae</taxon>
        <taxon>Naegleria</taxon>
    </lineage>
</organism>
<keyword evidence="2" id="KW-1185">Reference proteome</keyword>
<evidence type="ECO:0000313" key="2">
    <source>
        <dbReference type="Proteomes" id="UP000816034"/>
    </source>
</evidence>
<proteinExistence type="predicted"/>